<organism evidence="2 3">
    <name type="scientific">Lysinibacillus odysseyi 34hs-1 = NBRC 100172</name>
    <dbReference type="NCBI Taxonomy" id="1220589"/>
    <lineage>
        <taxon>Bacteria</taxon>
        <taxon>Bacillati</taxon>
        <taxon>Bacillota</taxon>
        <taxon>Bacilli</taxon>
        <taxon>Bacillales</taxon>
        <taxon>Bacillaceae</taxon>
        <taxon>Lysinibacillus</taxon>
    </lineage>
</organism>
<name>A0A0A3IDA6_9BACI</name>
<feature type="transmembrane region" description="Helical" evidence="1">
    <location>
        <begin position="26"/>
        <end position="45"/>
    </location>
</feature>
<comment type="caution">
    <text evidence="2">The sequence shown here is derived from an EMBL/GenBank/DDBJ whole genome shotgun (WGS) entry which is preliminary data.</text>
</comment>
<keyword evidence="1" id="KW-1133">Transmembrane helix</keyword>
<evidence type="ECO:0000256" key="1">
    <source>
        <dbReference type="SAM" id="Phobius"/>
    </source>
</evidence>
<sequence>MKEETRDMLLYIASRFYSSMQQTARCLAYFFIIFYVPYVLAHWAMVTYAQVDPLQFIHVYAYTVTLAFPLMIIVSNYIPMELDFETMQFEIID</sequence>
<dbReference type="Proteomes" id="UP000030437">
    <property type="component" value="Unassembled WGS sequence"/>
</dbReference>
<gene>
    <name evidence="2" type="ORF">CD32_18080</name>
</gene>
<keyword evidence="3" id="KW-1185">Reference proteome</keyword>
<dbReference type="AlphaFoldDB" id="A0A0A3IDA6"/>
<evidence type="ECO:0000313" key="2">
    <source>
        <dbReference type="EMBL" id="KGR82756.1"/>
    </source>
</evidence>
<feature type="transmembrane region" description="Helical" evidence="1">
    <location>
        <begin position="57"/>
        <end position="78"/>
    </location>
</feature>
<reference evidence="2 3" key="1">
    <citation type="submission" date="2014-02" db="EMBL/GenBank/DDBJ databases">
        <title>Draft genome sequence of Lysinibacillus odysseyi NBRC 100172.</title>
        <authorList>
            <person name="Zhang F."/>
            <person name="Wang G."/>
            <person name="Zhang L."/>
        </authorList>
    </citation>
    <scope>NUCLEOTIDE SEQUENCE [LARGE SCALE GENOMIC DNA]</scope>
    <source>
        <strain evidence="2 3">NBRC 100172</strain>
    </source>
</reference>
<accession>A0A0A3IDA6</accession>
<keyword evidence="1" id="KW-0812">Transmembrane</keyword>
<evidence type="ECO:0000313" key="3">
    <source>
        <dbReference type="Proteomes" id="UP000030437"/>
    </source>
</evidence>
<dbReference type="EMBL" id="JPVP01000059">
    <property type="protein sequence ID" value="KGR82756.1"/>
    <property type="molecule type" value="Genomic_DNA"/>
</dbReference>
<protein>
    <submittedName>
        <fullName evidence="2">Uncharacterized protein</fullName>
    </submittedName>
</protein>
<keyword evidence="1" id="KW-0472">Membrane</keyword>
<proteinExistence type="predicted"/>